<evidence type="ECO:0000313" key="1">
    <source>
        <dbReference type="EMBL" id="XCD07262.1"/>
    </source>
</evidence>
<proteinExistence type="predicted"/>
<dbReference type="EMBL" id="PP511774">
    <property type="protein sequence ID" value="XCD07262.1"/>
    <property type="molecule type" value="Genomic_DNA"/>
</dbReference>
<name>A0AAU8B7L0_9VIRU</name>
<reference evidence="1" key="1">
    <citation type="submission" date="2024-03" db="EMBL/GenBank/DDBJ databases">
        <title>Diverse circular DNA viruses in blood, oral, and fecal samples of captive lemurs.</title>
        <authorList>
            <person name="Paietta E.N."/>
            <person name="Kraberger S."/>
            <person name="Lund M.C."/>
            <person name="Custer J.M."/>
            <person name="Vargas K.M."/>
            <person name="Ehmke E.E."/>
            <person name="Yoder A.D."/>
            <person name="Varsani A."/>
        </authorList>
    </citation>
    <scope>NUCLEOTIDE SEQUENCE</scope>
    <source>
        <strain evidence="1">Duke_27FF_1288</strain>
    </source>
</reference>
<organism evidence="1">
    <name type="scientific">Dulem virus 268</name>
    <dbReference type="NCBI Taxonomy" id="3145745"/>
    <lineage>
        <taxon>Viruses</taxon>
        <taxon>Monodnaviria</taxon>
        <taxon>Sangervirae</taxon>
        <taxon>Phixviricota</taxon>
        <taxon>Malgrandaviricetes</taxon>
        <taxon>Petitvirales</taxon>
        <taxon>Microviridae</taxon>
        <taxon>Microvirus</taxon>
    </lineage>
</organism>
<accession>A0AAU8B7L0</accession>
<protein>
    <submittedName>
        <fullName evidence="1">Uncharacterized protein</fullName>
    </submittedName>
</protein>
<sequence length="88" mass="10178">MKNTNFNLASIEELNRQITDIIVRYNVSATLTITPKFLDNDSKLRAVVTVIIPCESDHAFDKRYVRYFDSLSVLRVFIDGLYVGIHIR</sequence>